<evidence type="ECO:0000259" key="2">
    <source>
        <dbReference type="PROSITE" id="PS50090"/>
    </source>
</evidence>
<dbReference type="PANTHER" id="PTHR33492">
    <property type="entry name" value="OSJNBA0043A12.37 PROTEIN-RELATED"/>
    <property type="match status" value="1"/>
</dbReference>
<accession>A0A5B7B2E6</accession>
<gene>
    <name evidence="3" type="ORF">Din_031044</name>
</gene>
<feature type="compositionally biased region" description="Basic and acidic residues" evidence="1">
    <location>
        <begin position="194"/>
        <end position="222"/>
    </location>
</feature>
<feature type="region of interest" description="Disordered" evidence="1">
    <location>
        <begin position="178"/>
        <end position="222"/>
    </location>
</feature>
<feature type="domain" description="Myb-like" evidence="2">
    <location>
        <begin position="49"/>
        <end position="105"/>
    </location>
</feature>
<dbReference type="Pfam" id="PF13837">
    <property type="entry name" value="Myb_DNA-bind_4"/>
    <property type="match status" value="1"/>
</dbReference>
<evidence type="ECO:0000313" key="3">
    <source>
        <dbReference type="EMBL" id="MPA61603.1"/>
    </source>
</evidence>
<evidence type="ECO:0000256" key="1">
    <source>
        <dbReference type="SAM" id="MobiDB-lite"/>
    </source>
</evidence>
<organism evidence="3">
    <name type="scientific">Davidia involucrata</name>
    <name type="common">Dove tree</name>
    <dbReference type="NCBI Taxonomy" id="16924"/>
    <lineage>
        <taxon>Eukaryota</taxon>
        <taxon>Viridiplantae</taxon>
        <taxon>Streptophyta</taxon>
        <taxon>Embryophyta</taxon>
        <taxon>Tracheophyta</taxon>
        <taxon>Spermatophyta</taxon>
        <taxon>Magnoliopsida</taxon>
        <taxon>eudicotyledons</taxon>
        <taxon>Gunneridae</taxon>
        <taxon>Pentapetalae</taxon>
        <taxon>asterids</taxon>
        <taxon>Cornales</taxon>
        <taxon>Nyssaceae</taxon>
        <taxon>Davidia</taxon>
    </lineage>
</organism>
<dbReference type="Gene3D" id="1.10.10.60">
    <property type="entry name" value="Homeodomain-like"/>
    <property type="match status" value="1"/>
</dbReference>
<dbReference type="AlphaFoldDB" id="A0A5B7B2E6"/>
<dbReference type="InterPro" id="IPR001005">
    <property type="entry name" value="SANT/Myb"/>
</dbReference>
<reference evidence="3" key="1">
    <citation type="submission" date="2019-08" db="EMBL/GenBank/DDBJ databases">
        <title>Reference gene set and small RNA set construction with multiple tissues from Davidia involucrata Baill.</title>
        <authorList>
            <person name="Yang H."/>
            <person name="Zhou C."/>
            <person name="Li G."/>
            <person name="Wang J."/>
            <person name="Gao P."/>
            <person name="Wang M."/>
            <person name="Wang R."/>
            <person name="Zhao Y."/>
        </authorList>
    </citation>
    <scope>NUCLEOTIDE SEQUENCE</scope>
    <source>
        <tissue evidence="3">Mixed with DoveR01_LX</tissue>
    </source>
</reference>
<dbReference type="InterPro" id="IPR044822">
    <property type="entry name" value="Myb_DNA-bind_4"/>
</dbReference>
<proteinExistence type="predicted"/>
<dbReference type="EMBL" id="GHES01031044">
    <property type="protein sequence ID" value="MPA61603.1"/>
    <property type="molecule type" value="Transcribed_RNA"/>
</dbReference>
<dbReference type="PANTHER" id="PTHR33492:SF4">
    <property type="entry name" value="OS02G0174300 PROTEIN"/>
    <property type="match status" value="1"/>
</dbReference>
<protein>
    <recommendedName>
        <fullName evidence="2">Myb-like domain-containing protein</fullName>
    </recommendedName>
</protein>
<feature type="compositionally biased region" description="Basic residues" evidence="1">
    <location>
        <begin position="183"/>
        <end position="193"/>
    </location>
</feature>
<sequence>MEETQLAKVFEDLQTPKKEDIEYEMEQCDGRQSRVSGSRRTRSQVAPDWSVQESMILVNEIAAVEGDCLKTLSSYQKWMIIVENCNALDVARSLNQCRRKWDSLLSEYKKIKKWESESKPRSYWSLDSERRREFGLSENFDPELFKVIDEHVKKQEDRSDTDPDSDPEATADVLDAIAESGSKKQKRRGMHQKRSAERRVKPQKHSIDEKIKPEESSIEEKVKPPKCVIEEKVKPPKCIIEEKTMPKQSSIEQKVKPPKPSIDEKMMHEESSIEDKKEMMAAKLGENAELINAILQGNLSEMDFRLADLKNESFQTDLTRRQGDKLIAGLGNLADTLDQFCDIVQQCR</sequence>
<name>A0A5B7B2E6_DAVIN</name>
<dbReference type="PROSITE" id="PS50090">
    <property type="entry name" value="MYB_LIKE"/>
    <property type="match status" value="1"/>
</dbReference>